<evidence type="ECO:0000313" key="2">
    <source>
        <dbReference type="EMBL" id="QJE98148.1"/>
    </source>
</evidence>
<feature type="signal peptide" evidence="1">
    <location>
        <begin position="1"/>
        <end position="24"/>
    </location>
</feature>
<dbReference type="Proteomes" id="UP000501812">
    <property type="component" value="Chromosome"/>
</dbReference>
<feature type="chain" id="PRO_5032798538" description="PepSY domain-containing protein" evidence="1">
    <location>
        <begin position="25"/>
        <end position="100"/>
    </location>
</feature>
<evidence type="ECO:0000313" key="3">
    <source>
        <dbReference type="Proteomes" id="UP000501812"/>
    </source>
</evidence>
<name>A0A858RP07_9BACT</name>
<proteinExistence type="predicted"/>
<protein>
    <recommendedName>
        <fullName evidence="4">PepSY domain-containing protein</fullName>
    </recommendedName>
</protein>
<dbReference type="RefSeq" id="WP_169456607.1">
    <property type="nucleotide sequence ID" value="NZ_CP051774.1"/>
</dbReference>
<accession>A0A858RP07</accession>
<dbReference type="AlphaFoldDB" id="A0A858RP07"/>
<evidence type="ECO:0008006" key="4">
    <source>
        <dbReference type="Google" id="ProtNLM"/>
    </source>
</evidence>
<dbReference type="EMBL" id="CP051774">
    <property type="protein sequence ID" value="QJE98148.1"/>
    <property type="molecule type" value="Genomic_DNA"/>
</dbReference>
<keyword evidence="3" id="KW-1185">Reference proteome</keyword>
<organism evidence="2 3">
    <name type="scientific">Luteolibacter luteus</name>
    <dbReference type="NCBI Taxonomy" id="2728835"/>
    <lineage>
        <taxon>Bacteria</taxon>
        <taxon>Pseudomonadati</taxon>
        <taxon>Verrucomicrobiota</taxon>
        <taxon>Verrucomicrobiia</taxon>
        <taxon>Verrucomicrobiales</taxon>
        <taxon>Verrucomicrobiaceae</taxon>
        <taxon>Luteolibacter</taxon>
    </lineage>
</organism>
<reference evidence="2 3" key="1">
    <citation type="submission" date="2020-04" db="EMBL/GenBank/DDBJ databases">
        <title>Luteolibacter sp. G-1-1-1 isolated from soil.</title>
        <authorList>
            <person name="Dahal R.H."/>
        </authorList>
    </citation>
    <scope>NUCLEOTIDE SEQUENCE [LARGE SCALE GENOMIC DNA]</scope>
    <source>
        <strain evidence="2 3">G-1-1-1</strain>
    </source>
</reference>
<gene>
    <name evidence="2" type="ORF">HHL09_20950</name>
</gene>
<evidence type="ECO:0000256" key="1">
    <source>
        <dbReference type="SAM" id="SignalP"/>
    </source>
</evidence>
<keyword evidence="1" id="KW-0732">Signal</keyword>
<dbReference type="KEGG" id="luo:HHL09_20950"/>
<sequence length="100" mass="10746">MKRLEFLRLCALAGVAGSTGIASAESNTAHQDLQGALKAAGITGWDIREEGETLYIRCKVSDFDALSRKASSLGDGKVKAKGNTFTFERQGRSIQLDLRA</sequence>